<comment type="catalytic activity">
    <reaction evidence="7">
        <text>L-threonyl-[protein] + ATP = O-phospho-L-threonyl-[protein] + ADP + H(+)</text>
        <dbReference type="Rhea" id="RHEA:46608"/>
        <dbReference type="Rhea" id="RHEA-COMP:11060"/>
        <dbReference type="Rhea" id="RHEA-COMP:11605"/>
        <dbReference type="ChEBI" id="CHEBI:15378"/>
        <dbReference type="ChEBI" id="CHEBI:30013"/>
        <dbReference type="ChEBI" id="CHEBI:30616"/>
        <dbReference type="ChEBI" id="CHEBI:61977"/>
        <dbReference type="ChEBI" id="CHEBI:456216"/>
        <dbReference type="EC" id="2.7.11.25"/>
    </reaction>
</comment>
<dbReference type="Pfam" id="PF00069">
    <property type="entry name" value="Pkinase"/>
    <property type="match status" value="1"/>
</dbReference>
<gene>
    <name evidence="12" type="ORF">CVIRNUC_007854</name>
</gene>
<keyword evidence="6 9" id="KW-0067">ATP-binding</keyword>
<comment type="caution">
    <text evidence="12">The sequence shown here is derived from an EMBL/GenBank/DDBJ whole genome shotgun (WGS) entry which is preliminary data.</text>
</comment>
<protein>
    <recommendedName>
        <fullName evidence="2">mitogen-activated protein kinase kinase kinase</fullName>
        <ecNumber evidence="2">2.7.11.25</ecNumber>
    </recommendedName>
</protein>
<dbReference type="PROSITE" id="PS00107">
    <property type="entry name" value="PROTEIN_KINASE_ATP"/>
    <property type="match status" value="1"/>
</dbReference>
<dbReference type="FunFam" id="3.30.200.20:FF:000387">
    <property type="entry name" value="Serine/threonine-protein kinase STE11"/>
    <property type="match status" value="1"/>
</dbReference>
<dbReference type="PROSITE" id="PS00108">
    <property type="entry name" value="PROTEIN_KINASE_ST"/>
    <property type="match status" value="1"/>
</dbReference>
<evidence type="ECO:0000256" key="5">
    <source>
        <dbReference type="ARBA" id="ARBA00022777"/>
    </source>
</evidence>
<evidence type="ECO:0000256" key="4">
    <source>
        <dbReference type="ARBA" id="ARBA00022741"/>
    </source>
</evidence>
<dbReference type="PANTHER" id="PTHR48016:SF56">
    <property type="entry name" value="MAPKK KINASE"/>
    <property type="match status" value="1"/>
</dbReference>
<proteinExistence type="inferred from homology"/>
<dbReference type="InterPro" id="IPR017441">
    <property type="entry name" value="Protein_kinase_ATP_BS"/>
</dbReference>
<dbReference type="Gene3D" id="1.10.510.10">
    <property type="entry name" value="Transferase(Phosphotransferase) domain 1"/>
    <property type="match status" value="1"/>
</dbReference>
<dbReference type="GO" id="GO:0005524">
    <property type="term" value="F:ATP binding"/>
    <property type="evidence" value="ECO:0007669"/>
    <property type="project" value="UniProtKB-UniRule"/>
</dbReference>
<dbReference type="PROSITE" id="PS50011">
    <property type="entry name" value="PROTEIN_KINASE_DOM"/>
    <property type="match status" value="1"/>
</dbReference>
<feature type="compositionally biased region" description="Low complexity" evidence="10">
    <location>
        <begin position="605"/>
        <end position="615"/>
    </location>
</feature>
<accession>A0AAV1IEH4</accession>
<evidence type="ECO:0000313" key="13">
    <source>
        <dbReference type="Proteomes" id="UP001314263"/>
    </source>
</evidence>
<keyword evidence="3" id="KW-0808">Transferase</keyword>
<feature type="compositionally biased region" description="Basic and acidic residues" evidence="10">
    <location>
        <begin position="626"/>
        <end position="642"/>
    </location>
</feature>
<reference evidence="12 13" key="1">
    <citation type="submission" date="2023-10" db="EMBL/GenBank/DDBJ databases">
        <authorList>
            <person name="Maclean D."/>
            <person name="Macfadyen A."/>
        </authorList>
    </citation>
    <scope>NUCLEOTIDE SEQUENCE [LARGE SCALE GENOMIC DNA]</scope>
</reference>
<keyword evidence="5" id="KW-0418">Kinase</keyword>
<feature type="compositionally biased region" description="Low complexity" evidence="10">
    <location>
        <begin position="520"/>
        <end position="533"/>
    </location>
</feature>
<organism evidence="12 13">
    <name type="scientific">Coccomyxa viridis</name>
    <dbReference type="NCBI Taxonomy" id="1274662"/>
    <lineage>
        <taxon>Eukaryota</taxon>
        <taxon>Viridiplantae</taxon>
        <taxon>Chlorophyta</taxon>
        <taxon>core chlorophytes</taxon>
        <taxon>Trebouxiophyceae</taxon>
        <taxon>Trebouxiophyceae incertae sedis</taxon>
        <taxon>Coccomyxaceae</taxon>
        <taxon>Coccomyxa</taxon>
    </lineage>
</organism>
<evidence type="ECO:0000256" key="9">
    <source>
        <dbReference type="PROSITE-ProRule" id="PRU10141"/>
    </source>
</evidence>
<evidence type="ECO:0000256" key="3">
    <source>
        <dbReference type="ARBA" id="ARBA00022679"/>
    </source>
</evidence>
<evidence type="ECO:0000256" key="8">
    <source>
        <dbReference type="ARBA" id="ARBA00048329"/>
    </source>
</evidence>
<name>A0AAV1IEH4_9CHLO</name>
<feature type="compositionally biased region" description="Polar residues" evidence="10">
    <location>
        <begin position="646"/>
        <end position="673"/>
    </location>
</feature>
<evidence type="ECO:0000313" key="12">
    <source>
        <dbReference type="EMBL" id="CAK0784650.1"/>
    </source>
</evidence>
<dbReference type="InterPro" id="IPR000719">
    <property type="entry name" value="Prot_kinase_dom"/>
</dbReference>
<dbReference type="SUPFAM" id="SSF56112">
    <property type="entry name" value="Protein kinase-like (PK-like)"/>
    <property type="match status" value="1"/>
</dbReference>
<evidence type="ECO:0000256" key="1">
    <source>
        <dbReference type="ARBA" id="ARBA00006529"/>
    </source>
</evidence>
<dbReference type="PANTHER" id="PTHR48016">
    <property type="entry name" value="MAP KINASE KINASE KINASE SSK2-RELATED-RELATED"/>
    <property type="match status" value="1"/>
</dbReference>
<dbReference type="InterPro" id="IPR008271">
    <property type="entry name" value="Ser/Thr_kinase_AS"/>
</dbReference>
<dbReference type="InterPro" id="IPR011009">
    <property type="entry name" value="Kinase-like_dom_sf"/>
</dbReference>
<dbReference type="EMBL" id="CAUYUE010000011">
    <property type="protein sequence ID" value="CAK0784650.1"/>
    <property type="molecule type" value="Genomic_DNA"/>
</dbReference>
<feature type="domain" description="Protein kinase" evidence="11">
    <location>
        <begin position="100"/>
        <end position="363"/>
    </location>
</feature>
<evidence type="ECO:0000256" key="10">
    <source>
        <dbReference type="SAM" id="MobiDB-lite"/>
    </source>
</evidence>
<comment type="similarity">
    <text evidence="1">Belongs to the protein kinase superfamily. STE Ser/Thr protein kinase family. MAP kinase kinase kinase subfamily.</text>
</comment>
<keyword evidence="13" id="KW-1185">Reference proteome</keyword>
<dbReference type="AlphaFoldDB" id="A0AAV1IEH4"/>
<dbReference type="FunFam" id="1.10.510.10:FF:000071">
    <property type="entry name" value="Mitogen-activated protein kinase kinase kinase 3 isoform 2"/>
    <property type="match status" value="1"/>
</dbReference>
<dbReference type="InterPro" id="IPR050538">
    <property type="entry name" value="MAP_kinase_kinase_kinase"/>
</dbReference>
<feature type="region of interest" description="Disordered" evidence="10">
    <location>
        <begin position="568"/>
        <end position="685"/>
    </location>
</feature>
<dbReference type="EC" id="2.7.11.25" evidence="2"/>
<sequence length="685" mass="73817">MGNCITIESHSAQPQERYKVQPRWQQPAGVMTLDETYAPAEGVESTTIRVGKYKIRFGKDEDHHMGSPTDDEANQERAVMLRPGKLGANGQSEPGGPVHWTRGELIGQGAFGKVYMGLNNETGQLMAVKQVAISKDKHVAGRVREHLDGLEAEVNVLRRLDHPNIVRYLGTDRDDEHLNIFLEFVPGGSIASLLNKFGSFKESVIRVYARQILLGLDYLHKQGIMHRDIKGANILVDTTGLVKVADFGASKQIEDLVTMDSGQKSIKGTPYWMAPEIITSCGHGRQADIWSVACTVIEMATGKPPWSEYGSSVSALFHIAQTTEPPVMPPQLSKEGCNFLLRCFNRNPKERPTSAELLKHPWLADLIPRSMATPLANISVDGPTILRGRGAAGALPSPIPEGSASLSSQTDRSESSREAPPAAEPFQHLARPPSQPHLQHPADRASQESVGSLLADAQRVRSAAAAGPRPESSAQGSPTPARSARPHQRQEPARLSGMSVASSIDRPISRAPSRSNLGPSAGSQHGHSHSSGSEESDYNPVEEPSWNIAASFDAGVFQNGASWLSPLGSGAAAVSPPKASPQREQSESPSVPSQRIEYMLAEEVSSAPRAAAPLAPGGPPSPDYTRQGRDSKVMSPYRDHSAKMSPYSQRSSQSALQWSHYGSQGKPKTTSPAINVRASCARTQH</sequence>
<feature type="binding site" evidence="9">
    <location>
        <position position="129"/>
    </location>
    <ligand>
        <name>ATP</name>
        <dbReference type="ChEBI" id="CHEBI:30616"/>
    </ligand>
</feature>
<keyword evidence="4 9" id="KW-0547">Nucleotide-binding</keyword>
<feature type="region of interest" description="Disordered" evidence="10">
    <location>
        <begin position="389"/>
        <end position="544"/>
    </location>
</feature>
<evidence type="ECO:0000256" key="6">
    <source>
        <dbReference type="ARBA" id="ARBA00022840"/>
    </source>
</evidence>
<dbReference type="GO" id="GO:0004709">
    <property type="term" value="F:MAP kinase kinase kinase activity"/>
    <property type="evidence" value="ECO:0007669"/>
    <property type="project" value="UniProtKB-EC"/>
</dbReference>
<evidence type="ECO:0000256" key="7">
    <source>
        <dbReference type="ARBA" id="ARBA00047559"/>
    </source>
</evidence>
<dbReference type="CDD" id="cd06606">
    <property type="entry name" value="STKc_MAPKKK"/>
    <property type="match status" value="1"/>
</dbReference>
<dbReference type="Proteomes" id="UP001314263">
    <property type="component" value="Unassembled WGS sequence"/>
</dbReference>
<dbReference type="SMART" id="SM00220">
    <property type="entry name" value="S_TKc"/>
    <property type="match status" value="1"/>
</dbReference>
<feature type="compositionally biased region" description="Low complexity" evidence="10">
    <location>
        <begin position="455"/>
        <end position="466"/>
    </location>
</feature>
<evidence type="ECO:0000259" key="11">
    <source>
        <dbReference type="PROSITE" id="PS50011"/>
    </source>
</evidence>
<comment type="catalytic activity">
    <reaction evidence="8">
        <text>L-seryl-[protein] + ATP = O-phospho-L-seryl-[protein] + ADP + H(+)</text>
        <dbReference type="Rhea" id="RHEA:17989"/>
        <dbReference type="Rhea" id="RHEA-COMP:9863"/>
        <dbReference type="Rhea" id="RHEA-COMP:11604"/>
        <dbReference type="ChEBI" id="CHEBI:15378"/>
        <dbReference type="ChEBI" id="CHEBI:29999"/>
        <dbReference type="ChEBI" id="CHEBI:30616"/>
        <dbReference type="ChEBI" id="CHEBI:83421"/>
        <dbReference type="ChEBI" id="CHEBI:456216"/>
        <dbReference type="EC" id="2.7.11.25"/>
    </reaction>
</comment>
<evidence type="ECO:0000256" key="2">
    <source>
        <dbReference type="ARBA" id="ARBA00012406"/>
    </source>
</evidence>